<sequence length="162" mass="17389">MFIIGPSRSTKREFGPKTRERQGLVPACSTVNGSEHGKKWMVASHLKCHICHFLRGSLEESSSQEAGRGPKPPRPYPDGFGGEPRGPPERAGGPKGSLREDGGHKRPMDVPPNNRGPGMDHDERDAGGRPGKGPEPQFIPPKFFGGPRGAPPQRPGGPSPQH</sequence>
<keyword evidence="3" id="KW-1185">Reference proteome</keyword>
<evidence type="ECO:0000313" key="3">
    <source>
        <dbReference type="Proteomes" id="UP001066276"/>
    </source>
</evidence>
<feature type="compositionally biased region" description="Pro residues" evidence="1">
    <location>
        <begin position="149"/>
        <end position="162"/>
    </location>
</feature>
<feature type="compositionally biased region" description="Basic and acidic residues" evidence="1">
    <location>
        <begin position="10"/>
        <end position="22"/>
    </location>
</feature>
<protein>
    <submittedName>
        <fullName evidence="2">Uncharacterized protein</fullName>
    </submittedName>
</protein>
<organism evidence="2 3">
    <name type="scientific">Pleurodeles waltl</name>
    <name type="common">Iberian ribbed newt</name>
    <dbReference type="NCBI Taxonomy" id="8319"/>
    <lineage>
        <taxon>Eukaryota</taxon>
        <taxon>Metazoa</taxon>
        <taxon>Chordata</taxon>
        <taxon>Craniata</taxon>
        <taxon>Vertebrata</taxon>
        <taxon>Euteleostomi</taxon>
        <taxon>Amphibia</taxon>
        <taxon>Batrachia</taxon>
        <taxon>Caudata</taxon>
        <taxon>Salamandroidea</taxon>
        <taxon>Salamandridae</taxon>
        <taxon>Pleurodelinae</taxon>
        <taxon>Pleurodeles</taxon>
    </lineage>
</organism>
<comment type="caution">
    <text evidence="2">The sequence shown here is derived from an EMBL/GenBank/DDBJ whole genome shotgun (WGS) entry which is preliminary data.</text>
</comment>
<dbReference type="Proteomes" id="UP001066276">
    <property type="component" value="Chromosome 7"/>
</dbReference>
<evidence type="ECO:0000313" key="2">
    <source>
        <dbReference type="EMBL" id="KAJ1121801.1"/>
    </source>
</evidence>
<feature type="region of interest" description="Disordered" evidence="1">
    <location>
        <begin position="59"/>
        <end position="162"/>
    </location>
</feature>
<evidence type="ECO:0000256" key="1">
    <source>
        <dbReference type="SAM" id="MobiDB-lite"/>
    </source>
</evidence>
<reference evidence="2" key="1">
    <citation type="journal article" date="2022" name="bioRxiv">
        <title>Sequencing and chromosome-scale assembly of the giantPleurodeles waltlgenome.</title>
        <authorList>
            <person name="Brown T."/>
            <person name="Elewa A."/>
            <person name="Iarovenko S."/>
            <person name="Subramanian E."/>
            <person name="Araus A.J."/>
            <person name="Petzold A."/>
            <person name="Susuki M."/>
            <person name="Suzuki K.-i.T."/>
            <person name="Hayashi T."/>
            <person name="Toyoda A."/>
            <person name="Oliveira C."/>
            <person name="Osipova E."/>
            <person name="Leigh N.D."/>
            <person name="Simon A."/>
            <person name="Yun M.H."/>
        </authorList>
    </citation>
    <scope>NUCLEOTIDE SEQUENCE</scope>
    <source>
        <strain evidence="2">20211129_DDA</strain>
        <tissue evidence="2">Liver</tissue>
    </source>
</reference>
<dbReference type="EMBL" id="JANPWB010000011">
    <property type="protein sequence ID" value="KAJ1121801.1"/>
    <property type="molecule type" value="Genomic_DNA"/>
</dbReference>
<feature type="compositionally biased region" description="Basic and acidic residues" evidence="1">
    <location>
        <begin position="118"/>
        <end position="127"/>
    </location>
</feature>
<feature type="compositionally biased region" description="Basic and acidic residues" evidence="1">
    <location>
        <begin position="97"/>
        <end position="108"/>
    </location>
</feature>
<gene>
    <name evidence="2" type="ORF">NDU88_000320</name>
</gene>
<proteinExistence type="predicted"/>
<accession>A0AAV7P104</accession>
<feature type="region of interest" description="Disordered" evidence="1">
    <location>
        <begin position="1"/>
        <end position="22"/>
    </location>
</feature>
<dbReference type="AlphaFoldDB" id="A0AAV7P104"/>
<name>A0AAV7P104_PLEWA</name>